<organism evidence="1 2">
    <name type="scientific">Lichenibacterium minor</name>
    <dbReference type="NCBI Taxonomy" id="2316528"/>
    <lineage>
        <taxon>Bacteria</taxon>
        <taxon>Pseudomonadati</taxon>
        <taxon>Pseudomonadota</taxon>
        <taxon>Alphaproteobacteria</taxon>
        <taxon>Hyphomicrobiales</taxon>
        <taxon>Lichenihabitantaceae</taxon>
        <taxon>Lichenibacterium</taxon>
    </lineage>
</organism>
<keyword evidence="2" id="KW-1185">Reference proteome</keyword>
<evidence type="ECO:0000313" key="1">
    <source>
        <dbReference type="EMBL" id="RYC29296.1"/>
    </source>
</evidence>
<evidence type="ECO:0000313" key="2">
    <source>
        <dbReference type="Proteomes" id="UP000290759"/>
    </source>
</evidence>
<proteinExistence type="predicted"/>
<protein>
    <submittedName>
        <fullName evidence="1">Uncharacterized protein</fullName>
    </submittedName>
</protein>
<dbReference type="AlphaFoldDB" id="A0A4Q2U3H4"/>
<dbReference type="Proteomes" id="UP000290759">
    <property type="component" value="Unassembled WGS sequence"/>
</dbReference>
<reference evidence="1 2" key="1">
    <citation type="submission" date="2018-12" db="EMBL/GenBank/DDBJ databases">
        <authorList>
            <person name="Grouzdev D.S."/>
            <person name="Krutkina M.S."/>
        </authorList>
    </citation>
    <scope>NUCLEOTIDE SEQUENCE [LARGE SCALE GENOMIC DNA]</scope>
    <source>
        <strain evidence="1 2">RmlP026</strain>
    </source>
</reference>
<gene>
    <name evidence="1" type="ORF">D3273_24610</name>
</gene>
<name>A0A4Q2U3H4_9HYPH</name>
<dbReference type="RefSeq" id="WP_129229611.1">
    <property type="nucleotide sequence ID" value="NZ_QYBB01000058.1"/>
</dbReference>
<accession>A0A4Q2U3H4</accession>
<comment type="caution">
    <text evidence="1">The sequence shown here is derived from an EMBL/GenBank/DDBJ whole genome shotgun (WGS) entry which is preliminary data.</text>
</comment>
<dbReference type="EMBL" id="QYBB01000058">
    <property type="protein sequence ID" value="RYC29296.1"/>
    <property type="molecule type" value="Genomic_DNA"/>
</dbReference>
<reference evidence="1 2" key="2">
    <citation type="submission" date="2019-02" db="EMBL/GenBank/DDBJ databases">
        <title>'Lichenibacterium ramalinii' gen. nov. sp. nov., 'Lichenibacterium minor' gen. nov. sp. nov.</title>
        <authorList>
            <person name="Pankratov T."/>
        </authorList>
    </citation>
    <scope>NUCLEOTIDE SEQUENCE [LARGE SCALE GENOMIC DNA]</scope>
    <source>
        <strain evidence="1 2">RmlP026</strain>
    </source>
</reference>
<sequence length="189" mass="21783">MDDKEFRERWEHLKQYESFYRTQSASDVLSILSYKWSQVSDEPDVGKAIWEGVGDASHAMTRLIMEHVPSQEQDRAFAALANLINYTFVISAHEKDRKEAKEYVRKVTGPAHQAARKKGIVSRDLTRRIAQEKRGPNGEALTPAQLVRHVKHARKEAKLPALCKEDEDTPDKEENVVRTIRRHLKGFAY</sequence>